<proteinExistence type="predicted"/>
<keyword evidence="2" id="KW-1185">Reference proteome</keyword>
<name>A0A430AW65_9ENTE</name>
<comment type="caution">
    <text evidence="1">The sequence shown here is derived from an EMBL/GenBank/DDBJ whole genome shotgun (WGS) entry which is preliminary data.</text>
</comment>
<sequence length="188" mass="22023">MKELRALIELMVEFEGTINILGNDGKMYEACELIRDFHEKKEFKAMGVSYWLIDCFGKAYQGEQTTGGKNNIEPVSGLKEILDWVRELLDEDGHVYQHCDECGHHFTSGEGMFRYADGDYLCNGDCFRKKFPTDRDWHIYALEDWWKEYGGNEQWTEEELKKLSDEKLDELMSEAVDDCDFPCFYTEA</sequence>
<accession>A0A430AW65</accession>
<reference evidence="1 2" key="1">
    <citation type="submission" date="2017-05" db="EMBL/GenBank/DDBJ databases">
        <title>Vagococcus spp. assemblies.</title>
        <authorList>
            <person name="Gulvik C.A."/>
        </authorList>
    </citation>
    <scope>NUCLEOTIDE SEQUENCE [LARGE SCALE GENOMIC DNA]</scope>
    <source>
        <strain evidence="1 2">CCUG 51432</strain>
    </source>
</reference>
<evidence type="ECO:0000313" key="1">
    <source>
        <dbReference type="EMBL" id="RSU12304.1"/>
    </source>
</evidence>
<gene>
    <name evidence="1" type="ORF">CBF29_06800</name>
</gene>
<dbReference type="RefSeq" id="WP_126808793.1">
    <property type="nucleotide sequence ID" value="NZ_NGKA01000008.1"/>
</dbReference>
<organism evidence="1 2">
    <name type="scientific">Vagococcus elongatus</name>
    <dbReference type="NCBI Taxonomy" id="180344"/>
    <lineage>
        <taxon>Bacteria</taxon>
        <taxon>Bacillati</taxon>
        <taxon>Bacillota</taxon>
        <taxon>Bacilli</taxon>
        <taxon>Lactobacillales</taxon>
        <taxon>Enterococcaceae</taxon>
        <taxon>Vagococcus</taxon>
    </lineage>
</organism>
<evidence type="ECO:0000313" key="2">
    <source>
        <dbReference type="Proteomes" id="UP000287605"/>
    </source>
</evidence>
<dbReference type="Proteomes" id="UP000287605">
    <property type="component" value="Unassembled WGS sequence"/>
</dbReference>
<dbReference type="EMBL" id="NGKA01000008">
    <property type="protein sequence ID" value="RSU12304.1"/>
    <property type="molecule type" value="Genomic_DNA"/>
</dbReference>
<protein>
    <submittedName>
        <fullName evidence="1">Uncharacterized protein</fullName>
    </submittedName>
</protein>
<dbReference type="AlphaFoldDB" id="A0A430AW65"/>